<dbReference type="InterPro" id="IPR003661">
    <property type="entry name" value="HisK_dim/P_dom"/>
</dbReference>
<dbReference type="InterPro" id="IPR005467">
    <property type="entry name" value="His_kinase_dom"/>
</dbReference>
<dbReference type="CDD" id="cd00082">
    <property type="entry name" value="HisKA"/>
    <property type="match status" value="1"/>
</dbReference>
<reference evidence="16" key="3">
    <citation type="submission" date="2024-06" db="EMBL/GenBank/DDBJ databases">
        <authorList>
            <person name="Zeng C."/>
        </authorList>
    </citation>
    <scope>NUCLEOTIDE SEQUENCE [LARGE SCALE GENOMIC DNA]</scope>
    <source>
        <strain evidence="16">ZCY20-5</strain>
    </source>
</reference>
<dbReference type="KEGG" id="carl:PXC00_09175"/>
<keyword evidence="12" id="KW-0472">Membrane</keyword>
<dbReference type="SMART" id="SM00062">
    <property type="entry name" value="PBPb"/>
    <property type="match status" value="1"/>
</dbReference>
<reference evidence="16" key="2">
    <citation type="submission" date="2024-06" db="EMBL/GenBank/DDBJ databases">
        <title>Caproicibacterium argilliputei sp. nov, a novel caproic acid producing anaerobic bacterium isolated from pit mud.</title>
        <authorList>
            <person name="Zeng C."/>
        </authorList>
    </citation>
    <scope>NUCLEOTIDE SEQUENCE [LARGE SCALE GENOMIC DNA]</scope>
    <source>
        <strain evidence="16">ZCY20-5</strain>
    </source>
</reference>
<dbReference type="SMART" id="SM00448">
    <property type="entry name" value="REC"/>
    <property type="match status" value="1"/>
</dbReference>
<evidence type="ECO:0000256" key="6">
    <source>
        <dbReference type="ARBA" id="ARBA00022679"/>
    </source>
</evidence>
<feature type="transmembrane region" description="Helical" evidence="12">
    <location>
        <begin position="503"/>
        <end position="523"/>
    </location>
</feature>
<dbReference type="GO" id="GO:0005886">
    <property type="term" value="C:plasma membrane"/>
    <property type="evidence" value="ECO:0007669"/>
    <property type="project" value="TreeGrafter"/>
</dbReference>
<dbReference type="PROSITE" id="PS50109">
    <property type="entry name" value="HIS_KIN"/>
    <property type="match status" value="1"/>
</dbReference>
<evidence type="ECO:0000256" key="8">
    <source>
        <dbReference type="ARBA" id="ARBA00023012"/>
    </source>
</evidence>
<dbReference type="SUPFAM" id="SSF47384">
    <property type="entry name" value="Homodimeric domain of signal transducing histidine kinase"/>
    <property type="match status" value="1"/>
</dbReference>
<dbReference type="InterPro" id="IPR001638">
    <property type="entry name" value="Solute-binding_3/MltF_N"/>
</dbReference>
<evidence type="ECO:0000256" key="12">
    <source>
        <dbReference type="SAM" id="Phobius"/>
    </source>
</evidence>
<comment type="catalytic activity">
    <reaction evidence="1">
        <text>ATP + protein L-histidine = ADP + protein N-phospho-L-histidine.</text>
        <dbReference type="EC" id="2.7.13.3"/>
    </reaction>
</comment>
<evidence type="ECO:0000313" key="15">
    <source>
        <dbReference type="EMBL" id="WOC31389.1"/>
    </source>
</evidence>
<evidence type="ECO:0000259" key="13">
    <source>
        <dbReference type="PROSITE" id="PS50109"/>
    </source>
</evidence>
<evidence type="ECO:0000313" key="16">
    <source>
        <dbReference type="Proteomes" id="UP001300604"/>
    </source>
</evidence>
<dbReference type="InterPro" id="IPR036890">
    <property type="entry name" value="HATPase_C_sf"/>
</dbReference>
<dbReference type="PRINTS" id="PR00344">
    <property type="entry name" value="BCTRLSENSOR"/>
</dbReference>
<dbReference type="RefSeq" id="WP_275845209.1">
    <property type="nucleotide sequence ID" value="NZ_CP135996.1"/>
</dbReference>
<dbReference type="SUPFAM" id="SSF55874">
    <property type="entry name" value="ATPase domain of HSP90 chaperone/DNA topoisomerase II/histidine kinase"/>
    <property type="match status" value="1"/>
</dbReference>
<dbReference type="Pfam" id="PF00512">
    <property type="entry name" value="HisKA"/>
    <property type="match status" value="1"/>
</dbReference>
<evidence type="ECO:0000256" key="10">
    <source>
        <dbReference type="ARBA" id="ARBA00074306"/>
    </source>
</evidence>
<dbReference type="CDD" id="cd17546">
    <property type="entry name" value="REC_hyHK_CKI1_RcsC-like"/>
    <property type="match status" value="1"/>
</dbReference>
<dbReference type="SMART" id="SM00387">
    <property type="entry name" value="HATPase_c"/>
    <property type="match status" value="1"/>
</dbReference>
<dbReference type="Gene3D" id="3.40.50.2300">
    <property type="match status" value="1"/>
</dbReference>
<dbReference type="EMBL" id="CP135996">
    <property type="protein sequence ID" value="WOC31389.1"/>
    <property type="molecule type" value="Genomic_DNA"/>
</dbReference>
<dbReference type="CDD" id="cd16922">
    <property type="entry name" value="HATPase_EvgS-ArcB-TorS-like"/>
    <property type="match status" value="1"/>
</dbReference>
<keyword evidence="6" id="KW-0808">Transferase</keyword>
<protein>
    <recommendedName>
        <fullName evidence="10">Circadian input-output histidine kinase CikA</fullName>
        <ecNumber evidence="3">2.7.13.3</ecNumber>
    </recommendedName>
    <alternativeName>
        <fullName evidence="4">Stage 0 sporulation protein A homolog</fullName>
    </alternativeName>
</protein>
<dbReference type="Pfam" id="PF00072">
    <property type="entry name" value="Response_reg"/>
    <property type="match status" value="1"/>
</dbReference>
<dbReference type="PROSITE" id="PS50110">
    <property type="entry name" value="RESPONSE_REGULATORY"/>
    <property type="match status" value="1"/>
</dbReference>
<feature type="domain" description="Histidine kinase" evidence="13">
    <location>
        <begin position="548"/>
        <end position="770"/>
    </location>
</feature>
<dbReference type="EC" id="2.7.13.3" evidence="3"/>
<dbReference type="Pfam" id="PF02518">
    <property type="entry name" value="HATPase_c"/>
    <property type="match status" value="1"/>
</dbReference>
<name>A0AA97D826_9FIRM</name>
<dbReference type="InterPro" id="IPR001789">
    <property type="entry name" value="Sig_transdc_resp-reg_receiver"/>
</dbReference>
<dbReference type="InterPro" id="IPR011006">
    <property type="entry name" value="CheY-like_superfamily"/>
</dbReference>
<keyword evidence="12" id="KW-1133">Transmembrane helix</keyword>
<evidence type="ECO:0000256" key="1">
    <source>
        <dbReference type="ARBA" id="ARBA00000085"/>
    </source>
</evidence>
<dbReference type="InterPro" id="IPR003594">
    <property type="entry name" value="HATPase_dom"/>
</dbReference>
<organism evidence="15 16">
    <name type="scientific">Caproicibacterium argilliputei</name>
    <dbReference type="NCBI Taxonomy" id="3030016"/>
    <lineage>
        <taxon>Bacteria</taxon>
        <taxon>Bacillati</taxon>
        <taxon>Bacillota</taxon>
        <taxon>Clostridia</taxon>
        <taxon>Eubacteriales</taxon>
        <taxon>Oscillospiraceae</taxon>
        <taxon>Caproicibacterium</taxon>
    </lineage>
</organism>
<evidence type="ECO:0000256" key="3">
    <source>
        <dbReference type="ARBA" id="ARBA00012438"/>
    </source>
</evidence>
<evidence type="ECO:0000256" key="11">
    <source>
        <dbReference type="PROSITE-ProRule" id="PRU00169"/>
    </source>
</evidence>
<keyword evidence="12" id="KW-0812">Transmembrane</keyword>
<comment type="function">
    <text evidence="9">May play the central regulatory role in sporulation. It may be an element of the effector pathway responsible for the activation of sporulation genes in response to nutritional stress. Spo0A may act in concert with spo0H (a sigma factor) to control the expression of some genes that are critical to the sporulation process.</text>
</comment>
<evidence type="ECO:0000256" key="5">
    <source>
        <dbReference type="ARBA" id="ARBA00022553"/>
    </source>
</evidence>
<dbReference type="Pfam" id="PF00497">
    <property type="entry name" value="SBP_bac_3"/>
    <property type="match status" value="1"/>
</dbReference>
<dbReference type="GO" id="GO:0000155">
    <property type="term" value="F:phosphorelay sensor kinase activity"/>
    <property type="evidence" value="ECO:0007669"/>
    <property type="project" value="InterPro"/>
</dbReference>
<evidence type="ECO:0000259" key="14">
    <source>
        <dbReference type="PROSITE" id="PS50110"/>
    </source>
</evidence>
<dbReference type="PANTHER" id="PTHR43047:SF72">
    <property type="entry name" value="OSMOSENSING HISTIDINE PROTEIN KINASE SLN1"/>
    <property type="match status" value="1"/>
</dbReference>
<dbReference type="Proteomes" id="UP001300604">
    <property type="component" value="Chromosome"/>
</dbReference>
<keyword evidence="16" id="KW-1185">Reference proteome</keyword>
<feature type="modified residue" description="4-aspartylphosphate" evidence="11">
    <location>
        <position position="845"/>
    </location>
</feature>
<comment type="similarity">
    <text evidence="2">In the N-terminal section; belongs to the phytochrome family.</text>
</comment>
<gene>
    <name evidence="15" type="ORF">PXC00_09175</name>
</gene>
<dbReference type="Gene3D" id="3.30.565.10">
    <property type="entry name" value="Histidine kinase-like ATPase, C-terminal domain"/>
    <property type="match status" value="1"/>
</dbReference>
<keyword evidence="8" id="KW-0902">Two-component regulatory system</keyword>
<reference evidence="15 16" key="1">
    <citation type="submission" date="2024-06" db="EMBL/GenBank/DDBJ databases">
        <title>Caproicibacterium argilliputei sp. nov, a novel caproic acid producing anaerobic bacterium isolated from pit mud.</title>
        <authorList>
            <person name="Xia S."/>
        </authorList>
    </citation>
    <scope>NUCLEOTIDE SEQUENCE [LARGE SCALE GENOMIC DNA]</scope>
    <source>
        <strain evidence="15 16">ZCY20-5</strain>
    </source>
</reference>
<dbReference type="GO" id="GO:0009927">
    <property type="term" value="F:histidine phosphotransfer kinase activity"/>
    <property type="evidence" value="ECO:0007669"/>
    <property type="project" value="TreeGrafter"/>
</dbReference>
<dbReference type="SMART" id="SM00388">
    <property type="entry name" value="HisKA"/>
    <property type="match status" value="1"/>
</dbReference>
<feature type="domain" description="Response regulatory" evidence="14">
    <location>
        <begin position="793"/>
        <end position="914"/>
    </location>
</feature>
<dbReference type="FunFam" id="3.30.565.10:FF:000010">
    <property type="entry name" value="Sensor histidine kinase RcsC"/>
    <property type="match status" value="1"/>
</dbReference>
<dbReference type="InterPro" id="IPR036097">
    <property type="entry name" value="HisK_dim/P_sf"/>
</dbReference>
<evidence type="ECO:0000256" key="7">
    <source>
        <dbReference type="ARBA" id="ARBA00022777"/>
    </source>
</evidence>
<evidence type="ECO:0000256" key="4">
    <source>
        <dbReference type="ARBA" id="ARBA00018672"/>
    </source>
</evidence>
<dbReference type="PANTHER" id="PTHR43047">
    <property type="entry name" value="TWO-COMPONENT HISTIDINE PROTEIN KINASE"/>
    <property type="match status" value="1"/>
</dbReference>
<dbReference type="SUPFAM" id="SSF53850">
    <property type="entry name" value="Periplasmic binding protein-like II"/>
    <property type="match status" value="2"/>
</dbReference>
<dbReference type="Gene3D" id="1.10.287.130">
    <property type="match status" value="1"/>
</dbReference>
<accession>A0AA97D826</accession>
<keyword evidence="7" id="KW-0418">Kinase</keyword>
<proteinExistence type="inferred from homology"/>
<dbReference type="InterPro" id="IPR004358">
    <property type="entry name" value="Sig_transdc_His_kin-like_C"/>
</dbReference>
<dbReference type="SUPFAM" id="SSF52172">
    <property type="entry name" value="CheY-like"/>
    <property type="match status" value="1"/>
</dbReference>
<dbReference type="Gene3D" id="3.40.190.10">
    <property type="entry name" value="Periplasmic binding protein-like II"/>
    <property type="match status" value="4"/>
</dbReference>
<evidence type="ECO:0000256" key="9">
    <source>
        <dbReference type="ARBA" id="ARBA00024867"/>
    </source>
</evidence>
<keyword evidence="5 11" id="KW-0597">Phosphoprotein</keyword>
<evidence type="ECO:0000256" key="2">
    <source>
        <dbReference type="ARBA" id="ARBA00006402"/>
    </source>
</evidence>
<dbReference type="AlphaFoldDB" id="A0AA97D826"/>
<sequence>MVRIRRGAAAFFSLLLLVFLLGMAKAGTVFVAVPDSTQGSRAIRVGCPEMSGFFEVDDQGNSTGYACELMREISMYTGQTYTFVKTSYEDGYKQLQAGKIDLFLPVQKTEQAKKQYEFSADVFCRDNAVLLVKPNAGYYFNDFARWNEMTVGALRSSQDNSSLVQYLQKHGCSVKLKAVYSDLHALRSALENGEINAMLASSNQTLTNCKVIAQLPSSDVYIAAKKGNTALMKTFNYALRQVELNTPHFMDDLEMDYFSVGKNVMPAYTISEAKYLGLNPEVTVVVNGEFQRERELQSMQTFIDQLKQKMGIQIRLLRVDSVQAAYDKLASGEADAILPINRDVNWTKTQNMWLTQPFLSMGSYRITLAGSTAQQTAAVLKDSYQMYLCSNVKGQTLIPCDTTDQAIDLVLRGEADVTYCNRIEGDYFSSQPKYSSRLSFIMDDKGRQQYAVGISKKENAILISIFNKAIGCIPPSQIKSIFAVTYESEKMSLFDYFQLNPEILVGFSISVTAAAVLLVLFGVSNAAVKRKNKQLESAMRAKSDFLARMSHDLRTPMSAILGLAHLGSEECTEPPVKEYFSKINSSSTYLLSLINDILDMSRIENKKVQLHPEPVELEPFYQSIDTIMRPLLEEKQIRLVTDKKGAQVSCLRFDRLHMQQVLLNLLTNAVKFSNHGGRVRFTQNYVREENHMVHVCVTVQDYGIGMSEAFMQRIFHPFEQEHNRRMPEQTGTGLGLSIVKNLVEMMDGTVSVQSELGEGSTFTVDLRLPEVPHTLQGEETDTASCQLALAGQHVLLAEDHPLNAEITCRLLRSRGILPERAADGREAVERFAASPDHYYSAVLMDIRMPIMNGLEAARAIRALNRADAKTVPMLAMSANAFDEDVRESMQAGMNAHLAKPIEPRQLFEELEKWLANGSN</sequence>